<sequence length="235" mass="26622">MTLPTRLHEEVLCVVRYHSSGLLEVKPGFSEVEPEEDDLYYHDRIFISDATCTTRRSVGPCLTTFCFSSPQGSTYEYTLEHVEVDVGICNGPEFDENAIDDHNRQMQHIEKRISHYNHCMQRCWDATNAFPKRQVMIEIISVSGSDQKNDPIFIRYDISLPHKWAIHTGTELGPSLSCRVCQENRSTSGFFTGMTQRTLRAQRSILSTNALFSAGSDVLCLSAVLVLVRNLELLA</sequence>
<protein>
    <submittedName>
        <fullName evidence="1">Uncharacterized protein</fullName>
    </submittedName>
</protein>
<organism evidence="1">
    <name type="scientific">Odontella aurita</name>
    <dbReference type="NCBI Taxonomy" id="265563"/>
    <lineage>
        <taxon>Eukaryota</taxon>
        <taxon>Sar</taxon>
        <taxon>Stramenopiles</taxon>
        <taxon>Ochrophyta</taxon>
        <taxon>Bacillariophyta</taxon>
        <taxon>Mediophyceae</taxon>
        <taxon>Biddulphiophycidae</taxon>
        <taxon>Eupodiscales</taxon>
        <taxon>Odontellaceae</taxon>
        <taxon>Odontella</taxon>
    </lineage>
</organism>
<dbReference type="AlphaFoldDB" id="A0A7S4J0B0"/>
<gene>
    <name evidence="1" type="ORF">OAUR00152_LOCUS18526</name>
</gene>
<accession>A0A7S4J0B0</accession>
<dbReference type="EMBL" id="HBKQ01027369">
    <property type="protein sequence ID" value="CAE2245516.1"/>
    <property type="molecule type" value="Transcribed_RNA"/>
</dbReference>
<name>A0A7S4J0B0_9STRA</name>
<reference evidence="1" key="1">
    <citation type="submission" date="2021-01" db="EMBL/GenBank/DDBJ databases">
        <authorList>
            <person name="Corre E."/>
            <person name="Pelletier E."/>
            <person name="Niang G."/>
            <person name="Scheremetjew M."/>
            <person name="Finn R."/>
            <person name="Kale V."/>
            <person name="Holt S."/>
            <person name="Cochrane G."/>
            <person name="Meng A."/>
            <person name="Brown T."/>
            <person name="Cohen L."/>
        </authorList>
    </citation>
    <scope>NUCLEOTIDE SEQUENCE</scope>
    <source>
        <strain evidence="1">Isolate 1302-5</strain>
    </source>
</reference>
<evidence type="ECO:0000313" key="1">
    <source>
        <dbReference type="EMBL" id="CAE2245516.1"/>
    </source>
</evidence>
<proteinExistence type="predicted"/>